<dbReference type="AlphaFoldDB" id="A0A426XCF9"/>
<comment type="caution">
    <text evidence="2">The sequence shown here is derived from an EMBL/GenBank/DDBJ whole genome shotgun (WGS) entry which is preliminary data.</text>
</comment>
<evidence type="ECO:0000256" key="1">
    <source>
        <dbReference type="SAM" id="MobiDB-lite"/>
    </source>
</evidence>
<feature type="non-terminal residue" evidence="2">
    <location>
        <position position="1"/>
    </location>
</feature>
<organism evidence="2 3">
    <name type="scientific">Ensete ventricosum</name>
    <name type="common">Abyssinian banana</name>
    <name type="synonym">Musa ensete</name>
    <dbReference type="NCBI Taxonomy" id="4639"/>
    <lineage>
        <taxon>Eukaryota</taxon>
        <taxon>Viridiplantae</taxon>
        <taxon>Streptophyta</taxon>
        <taxon>Embryophyta</taxon>
        <taxon>Tracheophyta</taxon>
        <taxon>Spermatophyta</taxon>
        <taxon>Magnoliopsida</taxon>
        <taxon>Liliopsida</taxon>
        <taxon>Zingiberales</taxon>
        <taxon>Musaceae</taxon>
        <taxon>Ensete</taxon>
    </lineage>
</organism>
<evidence type="ECO:0000313" key="2">
    <source>
        <dbReference type="EMBL" id="RRT37157.1"/>
    </source>
</evidence>
<evidence type="ECO:0000313" key="3">
    <source>
        <dbReference type="Proteomes" id="UP000287651"/>
    </source>
</evidence>
<sequence>VTEGSEMQSSNEARSVGKEESAKASSRSRHVARDYVLCKQCRPSLCLRLHVPRSDS</sequence>
<name>A0A426XCF9_ENSVE</name>
<feature type="region of interest" description="Disordered" evidence="1">
    <location>
        <begin position="1"/>
        <end position="31"/>
    </location>
</feature>
<accession>A0A426XCF9</accession>
<reference evidence="2 3" key="1">
    <citation type="journal article" date="2014" name="Agronomy (Basel)">
        <title>A Draft Genome Sequence for Ensete ventricosum, the Drought-Tolerant Tree Against Hunger.</title>
        <authorList>
            <person name="Harrison J."/>
            <person name="Moore K.A."/>
            <person name="Paszkiewicz K."/>
            <person name="Jones T."/>
            <person name="Grant M."/>
            <person name="Ambacheew D."/>
            <person name="Muzemil S."/>
            <person name="Studholme D.J."/>
        </authorList>
    </citation>
    <scope>NUCLEOTIDE SEQUENCE [LARGE SCALE GENOMIC DNA]</scope>
</reference>
<protein>
    <submittedName>
        <fullName evidence="2">Uncharacterized protein</fullName>
    </submittedName>
</protein>
<dbReference type="Proteomes" id="UP000287651">
    <property type="component" value="Unassembled WGS sequence"/>
</dbReference>
<dbReference type="EMBL" id="AMZH03022621">
    <property type="protein sequence ID" value="RRT37157.1"/>
    <property type="molecule type" value="Genomic_DNA"/>
</dbReference>
<proteinExistence type="predicted"/>
<gene>
    <name evidence="2" type="ORF">B296_00043617</name>
</gene>
<feature type="compositionally biased region" description="Polar residues" evidence="1">
    <location>
        <begin position="1"/>
        <end position="13"/>
    </location>
</feature>